<dbReference type="Proteomes" id="UP001529380">
    <property type="component" value="Unassembled WGS sequence"/>
</dbReference>
<dbReference type="EMBL" id="JAUDCL010000017">
    <property type="protein sequence ID" value="MDM8201623.1"/>
    <property type="molecule type" value="Genomic_DNA"/>
</dbReference>
<proteinExistence type="predicted"/>
<protein>
    <submittedName>
        <fullName evidence="3">Uncharacterized protein</fullName>
    </submittedName>
</protein>
<evidence type="ECO:0000256" key="1">
    <source>
        <dbReference type="SAM" id="MobiDB-lite"/>
    </source>
</evidence>
<accession>A0ABT7UTI4</accession>
<feature type="region of interest" description="Disordered" evidence="1">
    <location>
        <begin position="1"/>
        <end position="44"/>
    </location>
</feature>
<organism evidence="3 4">
    <name type="scientific">Allofournierella massiliensis</name>
    <dbReference type="NCBI Taxonomy" id="1650663"/>
    <lineage>
        <taxon>Bacteria</taxon>
        <taxon>Bacillati</taxon>
        <taxon>Bacillota</taxon>
        <taxon>Clostridia</taxon>
        <taxon>Eubacteriales</taxon>
        <taxon>Oscillospiraceae</taxon>
        <taxon>Allofournierella</taxon>
    </lineage>
</organism>
<feature type="compositionally biased region" description="Low complexity" evidence="1">
    <location>
        <begin position="17"/>
        <end position="27"/>
    </location>
</feature>
<reference evidence="3 4" key="1">
    <citation type="submission" date="2023-06" db="EMBL/GenBank/DDBJ databases">
        <title>Identification and characterization of horizontal gene transfer across gut microbiota members of farm animals based on homology search.</title>
        <authorList>
            <person name="Schwarzerova J."/>
            <person name="Nykrynova M."/>
            <person name="Jureckova K."/>
            <person name="Cejkova D."/>
            <person name="Rychlik I."/>
        </authorList>
    </citation>
    <scope>NUCLEOTIDE SEQUENCE [LARGE SCALE GENOMIC DNA]</scope>
    <source>
        <strain evidence="3 4">ET340</strain>
    </source>
</reference>
<keyword evidence="2" id="KW-0472">Membrane</keyword>
<evidence type="ECO:0000313" key="4">
    <source>
        <dbReference type="Proteomes" id="UP001529380"/>
    </source>
</evidence>
<gene>
    <name evidence="3" type="ORF">QUW08_10035</name>
</gene>
<dbReference type="RefSeq" id="WP_289600134.1">
    <property type="nucleotide sequence ID" value="NZ_JAUDCL010000017.1"/>
</dbReference>
<name>A0ABT7UTI4_9FIRM</name>
<keyword evidence="2" id="KW-0812">Transmembrane</keyword>
<sequence>MKIRREQPPRPDAGPVKPKAPTAKAAPAKPPAPARKAAPLSRKKAKPRRLFSRFGLLTLGLLAGSGLCLFALAQWMILPDRKVGSFSALPAYNVVGQQADRADFWAIAQYHDATPKDQSPSTPLFAVEALSQLDDLFPLEQLMYSRAPGSLTAPETTVKPAWSHTNTFQMLTCIFWDDISAVYSTHTGQEFPGQIDLSLGRSATDEQQPFCFTLLFLPDETPDEQAFEAAYDSVVDDLQQLCAGQMNTFHTLEDLLANLDPTPFQENYTFSPLQAQNLTGLAGQMGSLLLELYQSGSFSYDLADPAQADALLQEYFRERGCTLQVLRLEECYLVLISTELDNDTATLGLYYSPVLKTWCGIGLQLL</sequence>
<comment type="caution">
    <text evidence="3">The sequence shown here is derived from an EMBL/GenBank/DDBJ whole genome shotgun (WGS) entry which is preliminary data.</text>
</comment>
<keyword evidence="4" id="KW-1185">Reference proteome</keyword>
<feature type="transmembrane region" description="Helical" evidence="2">
    <location>
        <begin position="50"/>
        <end position="77"/>
    </location>
</feature>
<evidence type="ECO:0000256" key="2">
    <source>
        <dbReference type="SAM" id="Phobius"/>
    </source>
</evidence>
<keyword evidence="2" id="KW-1133">Transmembrane helix</keyword>
<evidence type="ECO:0000313" key="3">
    <source>
        <dbReference type="EMBL" id="MDM8201623.1"/>
    </source>
</evidence>